<accession>A0A0L7QRX5</accession>
<evidence type="ECO:0000256" key="8">
    <source>
        <dbReference type="ARBA" id="ARBA00023306"/>
    </source>
</evidence>
<evidence type="ECO:0000313" key="14">
    <source>
        <dbReference type="Proteomes" id="UP000053825"/>
    </source>
</evidence>
<gene>
    <name evidence="13" type="ORF">WH47_06659</name>
</gene>
<feature type="domain" description="N-acetyltransferase ESCO acetyl-transferase" evidence="12">
    <location>
        <begin position="680"/>
        <end position="747"/>
    </location>
</feature>
<dbReference type="Proteomes" id="UP000053825">
    <property type="component" value="Unassembled WGS sequence"/>
</dbReference>
<feature type="compositionally biased region" description="Low complexity" evidence="10">
    <location>
        <begin position="67"/>
        <end position="82"/>
    </location>
</feature>
<evidence type="ECO:0000256" key="1">
    <source>
        <dbReference type="ARBA" id="ARBA00004123"/>
    </source>
</evidence>
<feature type="region of interest" description="Disordered" evidence="10">
    <location>
        <begin position="1"/>
        <end position="124"/>
    </location>
</feature>
<dbReference type="InterPro" id="IPR028005">
    <property type="entry name" value="AcTrfase_ESCO_Znf_dom"/>
</dbReference>
<feature type="compositionally biased region" description="Basic and acidic residues" evidence="10">
    <location>
        <begin position="115"/>
        <end position="124"/>
    </location>
</feature>
<evidence type="ECO:0000256" key="5">
    <source>
        <dbReference type="ARBA" id="ARBA00022771"/>
    </source>
</evidence>
<dbReference type="Pfam" id="PF13880">
    <property type="entry name" value="Acetyltransf_13"/>
    <property type="match status" value="1"/>
</dbReference>
<dbReference type="InterPro" id="IPR028009">
    <property type="entry name" value="ESCO_Acetyltransf_dom"/>
</dbReference>
<dbReference type="GO" id="GO:0061733">
    <property type="term" value="F:protein-lysine-acetyltransferase activity"/>
    <property type="evidence" value="ECO:0007669"/>
    <property type="project" value="TreeGrafter"/>
</dbReference>
<dbReference type="STRING" id="597456.A0A0L7QRX5"/>
<keyword evidence="8" id="KW-0131">Cell cycle</keyword>
<keyword evidence="3 13" id="KW-0808">Transferase</keyword>
<comment type="similarity">
    <text evidence="2">Belongs to the acetyltransferase family. ECO subfamily.</text>
</comment>
<comment type="subcellular location">
    <subcellularLocation>
        <location evidence="1">Nucleus</location>
    </subcellularLocation>
</comment>
<dbReference type="PANTHER" id="PTHR45884:SF2">
    <property type="entry name" value="N-ACETYLTRANSFERASE ECO"/>
    <property type="match status" value="1"/>
</dbReference>
<keyword evidence="7" id="KW-0539">Nucleus</keyword>
<evidence type="ECO:0000259" key="11">
    <source>
        <dbReference type="Pfam" id="PF13878"/>
    </source>
</evidence>
<evidence type="ECO:0000256" key="9">
    <source>
        <dbReference type="ARBA" id="ARBA00023315"/>
    </source>
</evidence>
<evidence type="ECO:0000259" key="12">
    <source>
        <dbReference type="Pfam" id="PF13880"/>
    </source>
</evidence>
<dbReference type="PANTHER" id="PTHR45884">
    <property type="entry name" value="N-ACETYLTRANSFERASE ECO"/>
    <property type="match status" value="1"/>
</dbReference>
<dbReference type="OrthoDB" id="428854at2759"/>
<dbReference type="GO" id="GO:0000785">
    <property type="term" value="C:chromatin"/>
    <property type="evidence" value="ECO:0007669"/>
    <property type="project" value="TreeGrafter"/>
</dbReference>
<evidence type="ECO:0000256" key="2">
    <source>
        <dbReference type="ARBA" id="ARBA00005816"/>
    </source>
</evidence>
<keyword evidence="9" id="KW-0012">Acyltransferase</keyword>
<proteinExistence type="inferred from homology"/>
<feature type="compositionally biased region" description="Low complexity" evidence="10">
    <location>
        <begin position="277"/>
        <end position="291"/>
    </location>
</feature>
<dbReference type="AlphaFoldDB" id="A0A0L7QRX5"/>
<name>A0A0L7QRX5_9HYME</name>
<feature type="domain" description="N-acetyltransferase ESCO zinc-finger" evidence="11">
    <location>
        <begin position="535"/>
        <end position="574"/>
    </location>
</feature>
<sequence>MDNVQGESLYTPRRVQKCLFGSGGSSRKKKVYKTRKADTLSGDESDLGPMSPLELTVKHSAQKEILPDSPTSLSNSPLNSSNKQTQNQTEIKDETVQETSPRQFGKELQNNIIETPRKSESPEDKLITPLTSENKMILLPRLHRRKSINLLDMIENSPERKKNTLKRHRVEELENTATKLLKIDENHSVPKVRAALFQEKDYELKLKTITLSAKTFYSVSETKKDCKLISKLVAQKYQRKSFTGHTSQHRRSLKRHTTEGINAGVSHNIKKPKSKSNLNTTNNDNTQNTMNVEEDLLKNEDVEREVPEISIERTPSPDIDPNKRFFKIKRSSKRNSSAVVTINKNVKLKVAADGKIVLNERNYQSIRQPHKKPKLADISFDATDLLVDEPELEATIEQNKVANILKMLEDDWADDDYDTMKILHNAKFGHISPLKPVAILNDVTMSPASELSNMTSTMNIKDISTPMVENSSLNNNKNSVNENISEEKYYPLFTKGYSANKMLKQVNHLIESNKKSTKENINWQLSAKLNGNDKQYLLDAGQKNFGATQCTECGVVYQVGDPEDENAHLNYHNNRGSLKFPGWKTERVIMEDSFTSSRVILVEPSNPKLCWKKVTQILAYVDRDLGLVDTKLSDYEQKKVYLYIKEKAIIGVLVAEHIMSAHRMIPELLELDCCTAESSPAKCGINVVWTDLNHRRQGIATKLVDILRAQFYFGYVMSLDDIAFSIPTPSGKIFAEKYTKTRNFKVYN</sequence>
<dbReference type="GO" id="GO:0007064">
    <property type="term" value="P:mitotic sister chromatid cohesion"/>
    <property type="evidence" value="ECO:0007669"/>
    <property type="project" value="TreeGrafter"/>
</dbReference>
<evidence type="ECO:0000313" key="13">
    <source>
        <dbReference type="EMBL" id="KOC61390.1"/>
    </source>
</evidence>
<keyword evidence="14" id="KW-1185">Reference proteome</keyword>
<keyword evidence="6" id="KW-0862">Zinc</keyword>
<evidence type="ECO:0000256" key="7">
    <source>
        <dbReference type="ARBA" id="ARBA00023242"/>
    </source>
</evidence>
<protein>
    <submittedName>
        <fullName evidence="13">N-acetyltransferase ESCO1</fullName>
    </submittedName>
</protein>
<reference evidence="13 14" key="1">
    <citation type="submission" date="2015-07" db="EMBL/GenBank/DDBJ databases">
        <title>The genome of Habropoda laboriosa.</title>
        <authorList>
            <person name="Pan H."/>
            <person name="Kapheim K."/>
        </authorList>
    </citation>
    <scope>NUCLEOTIDE SEQUENCE [LARGE SCALE GENOMIC DNA]</scope>
    <source>
        <strain evidence="13">0110345459</strain>
    </source>
</reference>
<evidence type="ECO:0000256" key="4">
    <source>
        <dbReference type="ARBA" id="ARBA00022723"/>
    </source>
</evidence>
<keyword evidence="5" id="KW-0863">Zinc-finger</keyword>
<evidence type="ECO:0000256" key="6">
    <source>
        <dbReference type="ARBA" id="ARBA00022833"/>
    </source>
</evidence>
<keyword evidence="4" id="KW-0479">Metal-binding</keyword>
<dbReference type="Pfam" id="PF13878">
    <property type="entry name" value="zf-C2H2_3"/>
    <property type="match status" value="1"/>
</dbReference>
<feature type="region of interest" description="Disordered" evidence="10">
    <location>
        <begin position="241"/>
        <end position="294"/>
    </location>
</feature>
<evidence type="ECO:0000256" key="10">
    <source>
        <dbReference type="SAM" id="MobiDB-lite"/>
    </source>
</evidence>
<evidence type="ECO:0000256" key="3">
    <source>
        <dbReference type="ARBA" id="ARBA00022679"/>
    </source>
</evidence>
<dbReference type="EMBL" id="KQ414766">
    <property type="protein sequence ID" value="KOC61390.1"/>
    <property type="molecule type" value="Genomic_DNA"/>
</dbReference>
<feature type="compositionally biased region" description="Polar residues" evidence="10">
    <location>
        <begin position="97"/>
        <end position="113"/>
    </location>
</feature>
<dbReference type="GO" id="GO:0005634">
    <property type="term" value="C:nucleus"/>
    <property type="evidence" value="ECO:0007669"/>
    <property type="project" value="UniProtKB-SubCell"/>
</dbReference>
<dbReference type="GO" id="GO:0008270">
    <property type="term" value="F:zinc ion binding"/>
    <property type="evidence" value="ECO:0007669"/>
    <property type="project" value="UniProtKB-KW"/>
</dbReference>
<organism evidence="13 14">
    <name type="scientific">Habropoda laboriosa</name>
    <dbReference type="NCBI Taxonomy" id="597456"/>
    <lineage>
        <taxon>Eukaryota</taxon>
        <taxon>Metazoa</taxon>
        <taxon>Ecdysozoa</taxon>
        <taxon>Arthropoda</taxon>
        <taxon>Hexapoda</taxon>
        <taxon>Insecta</taxon>
        <taxon>Pterygota</taxon>
        <taxon>Neoptera</taxon>
        <taxon>Endopterygota</taxon>
        <taxon>Hymenoptera</taxon>
        <taxon>Apocrita</taxon>
        <taxon>Aculeata</taxon>
        <taxon>Apoidea</taxon>
        <taxon>Anthophila</taxon>
        <taxon>Apidae</taxon>
        <taxon>Habropoda</taxon>
    </lineage>
</organism>